<comment type="caution">
    <text evidence="1">The sequence shown here is derived from an EMBL/GenBank/DDBJ whole genome shotgun (WGS) entry which is preliminary data.</text>
</comment>
<evidence type="ECO:0000313" key="1">
    <source>
        <dbReference type="EMBL" id="TCN26331.1"/>
    </source>
</evidence>
<dbReference type="Proteomes" id="UP000295689">
    <property type="component" value="Unassembled WGS sequence"/>
</dbReference>
<proteinExistence type="predicted"/>
<organism evidence="1 2">
    <name type="scientific">Mesobacillus foraminis</name>
    <dbReference type="NCBI Taxonomy" id="279826"/>
    <lineage>
        <taxon>Bacteria</taxon>
        <taxon>Bacillati</taxon>
        <taxon>Bacillota</taxon>
        <taxon>Bacilli</taxon>
        <taxon>Bacillales</taxon>
        <taxon>Bacillaceae</taxon>
        <taxon>Mesobacillus</taxon>
    </lineage>
</organism>
<protein>
    <submittedName>
        <fullName evidence="1">Uncharacterized protein</fullName>
    </submittedName>
</protein>
<sequence length="86" mass="8703">MLITAATASAPTAAAASSMEAVVTAETVEAIMAAEAVKAAVTGETAEATAKSNANNAKLPGIISIVLILIPRNSLIYIKISKIQHL</sequence>
<reference evidence="1 2" key="1">
    <citation type="journal article" date="2015" name="Stand. Genomic Sci.">
        <title>Genomic Encyclopedia of Bacterial and Archaeal Type Strains, Phase III: the genomes of soil and plant-associated and newly described type strains.</title>
        <authorList>
            <person name="Whitman W.B."/>
            <person name="Woyke T."/>
            <person name="Klenk H.P."/>
            <person name="Zhou Y."/>
            <person name="Lilburn T.G."/>
            <person name="Beck B.J."/>
            <person name="De Vos P."/>
            <person name="Vandamme P."/>
            <person name="Eisen J.A."/>
            <person name="Garrity G."/>
            <person name="Hugenholtz P."/>
            <person name="Kyrpides N.C."/>
        </authorList>
    </citation>
    <scope>NUCLEOTIDE SEQUENCE [LARGE SCALE GENOMIC DNA]</scope>
    <source>
        <strain evidence="1 2">CV53</strain>
    </source>
</reference>
<accession>A0A4R2BH71</accession>
<evidence type="ECO:0000313" key="2">
    <source>
        <dbReference type="Proteomes" id="UP000295689"/>
    </source>
</evidence>
<gene>
    <name evidence="1" type="ORF">EV146_104444</name>
</gene>
<dbReference type="AlphaFoldDB" id="A0A4R2BH71"/>
<dbReference type="EMBL" id="SLVV01000004">
    <property type="protein sequence ID" value="TCN26331.1"/>
    <property type="molecule type" value="Genomic_DNA"/>
</dbReference>
<keyword evidence="2" id="KW-1185">Reference proteome</keyword>
<name>A0A4R2BH71_9BACI</name>